<protein>
    <submittedName>
        <fullName evidence="2">Type 1 glutamine amidotransferase</fullName>
    </submittedName>
</protein>
<dbReference type="InterPro" id="IPR044992">
    <property type="entry name" value="ChyE-like"/>
</dbReference>
<dbReference type="Pfam" id="PF00117">
    <property type="entry name" value="GATase"/>
    <property type="match status" value="1"/>
</dbReference>
<evidence type="ECO:0000313" key="3">
    <source>
        <dbReference type="Proteomes" id="UP001482513"/>
    </source>
</evidence>
<dbReference type="RefSeq" id="WP_190694827.1">
    <property type="nucleotide sequence ID" value="NZ_JAMPKX010000009.1"/>
</dbReference>
<sequence>MDILVVQHVEADPVGILGRYLEVKGAWLHTWLVPQRPTPPYGHYDGLIVLGGPMNACEDDNFPHLARVAELIREFHSQGKPVLGICLGAQLIARAFGSRVYQNEVPELGFTPLFPTASPEEPWLQDYPPGMPMMQWHFDTFDLPVGAKLLLTNSACKNQAFRIGSNIYGLQFHPEVTPQIVMDWIAFNTEWIEANYPNLFEQLREQLVLHWVQSAQFTEKLANAWYDQVVTSAQTRSLLQQSSPI</sequence>
<dbReference type="SUPFAM" id="SSF52317">
    <property type="entry name" value="Class I glutamine amidotransferase-like"/>
    <property type="match status" value="1"/>
</dbReference>
<accession>A0ABV0K8B2</accession>
<dbReference type="PRINTS" id="PR00096">
    <property type="entry name" value="GATASE"/>
</dbReference>
<dbReference type="PROSITE" id="PS51273">
    <property type="entry name" value="GATASE_TYPE_1"/>
    <property type="match status" value="1"/>
</dbReference>
<proteinExistence type="predicted"/>
<dbReference type="Gene3D" id="3.40.50.880">
    <property type="match status" value="1"/>
</dbReference>
<keyword evidence="3" id="KW-1185">Reference proteome</keyword>
<dbReference type="Proteomes" id="UP001482513">
    <property type="component" value="Unassembled WGS sequence"/>
</dbReference>
<dbReference type="CDD" id="cd01741">
    <property type="entry name" value="GATase1_1"/>
    <property type="match status" value="1"/>
</dbReference>
<organism evidence="2 3">
    <name type="scientific">Leptolyngbya subtilissima DQ-A4</name>
    <dbReference type="NCBI Taxonomy" id="2933933"/>
    <lineage>
        <taxon>Bacteria</taxon>
        <taxon>Bacillati</taxon>
        <taxon>Cyanobacteriota</taxon>
        <taxon>Cyanophyceae</taxon>
        <taxon>Leptolyngbyales</taxon>
        <taxon>Leptolyngbyaceae</taxon>
        <taxon>Leptolyngbya group</taxon>
        <taxon>Leptolyngbya</taxon>
    </lineage>
</organism>
<dbReference type="PANTHER" id="PTHR42695">
    <property type="entry name" value="GLUTAMINE AMIDOTRANSFERASE YLR126C-RELATED"/>
    <property type="match status" value="1"/>
</dbReference>
<evidence type="ECO:0000259" key="1">
    <source>
        <dbReference type="Pfam" id="PF00117"/>
    </source>
</evidence>
<dbReference type="PANTHER" id="PTHR42695:SF5">
    <property type="entry name" value="GLUTAMINE AMIDOTRANSFERASE YLR126C-RELATED"/>
    <property type="match status" value="1"/>
</dbReference>
<dbReference type="EMBL" id="JAMPKX010000009">
    <property type="protein sequence ID" value="MEP0949018.1"/>
    <property type="molecule type" value="Genomic_DNA"/>
</dbReference>
<feature type="domain" description="Glutamine amidotransferase" evidence="1">
    <location>
        <begin position="43"/>
        <end position="179"/>
    </location>
</feature>
<evidence type="ECO:0000313" key="2">
    <source>
        <dbReference type="EMBL" id="MEP0949018.1"/>
    </source>
</evidence>
<gene>
    <name evidence="2" type="ORF">NC992_19205</name>
</gene>
<dbReference type="InterPro" id="IPR029062">
    <property type="entry name" value="Class_I_gatase-like"/>
</dbReference>
<keyword evidence="2" id="KW-0315">Glutamine amidotransferase</keyword>
<reference evidence="2 3" key="1">
    <citation type="submission" date="2022-04" db="EMBL/GenBank/DDBJ databases">
        <title>Positive selection, recombination, and allopatry shape intraspecific diversity of widespread and dominant cyanobacteria.</title>
        <authorList>
            <person name="Wei J."/>
            <person name="Shu W."/>
            <person name="Hu C."/>
        </authorList>
    </citation>
    <scope>NUCLEOTIDE SEQUENCE [LARGE SCALE GENOMIC DNA]</scope>
    <source>
        <strain evidence="2 3">DQ-A4</strain>
    </source>
</reference>
<dbReference type="InterPro" id="IPR017926">
    <property type="entry name" value="GATASE"/>
</dbReference>
<comment type="caution">
    <text evidence="2">The sequence shown here is derived from an EMBL/GenBank/DDBJ whole genome shotgun (WGS) entry which is preliminary data.</text>
</comment>
<name>A0ABV0K8B2_9CYAN</name>